<feature type="domain" description="Bacterial sugar transferase" evidence="8">
    <location>
        <begin position="235"/>
        <end position="420"/>
    </location>
</feature>
<keyword evidence="5 7" id="KW-1133">Transmembrane helix</keyword>
<keyword evidence="6 7" id="KW-0472">Membrane</keyword>
<dbReference type="NCBIfam" id="TIGR03023">
    <property type="entry name" value="WcaJ_sugtrans"/>
    <property type="match status" value="1"/>
</dbReference>
<keyword evidence="9" id="KW-0456">Lyase</keyword>
<evidence type="ECO:0000259" key="8">
    <source>
        <dbReference type="Pfam" id="PF02397"/>
    </source>
</evidence>
<dbReference type="InterPro" id="IPR036291">
    <property type="entry name" value="NAD(P)-bd_dom_sf"/>
</dbReference>
<gene>
    <name evidence="9" type="ORF">E4Q23_06265</name>
</gene>
<organism evidence="9 10">
    <name type="scientific">Candidatus Accumulibacter phosphatis</name>
    <dbReference type="NCBI Taxonomy" id="327160"/>
    <lineage>
        <taxon>Bacteria</taxon>
        <taxon>Pseudomonadati</taxon>
        <taxon>Pseudomonadota</taxon>
        <taxon>Betaproteobacteria</taxon>
        <taxon>Candidatus Accumulibacter</taxon>
    </lineage>
</organism>
<evidence type="ECO:0000256" key="5">
    <source>
        <dbReference type="ARBA" id="ARBA00022989"/>
    </source>
</evidence>
<sequence length="425" mass="47466">MHASGDDQYHHYVVLGVLLFSLSFPGRSMIEQRFRVTVRDVLLSWLGVASLLGFFGWATGLYKLFPEELLLALLWLTPGLQLACHLALRLLMPRLLSMSGHKKRAVIVGCNELGTHLAAEIAAHPTLGIELVGYFDDRDIGRVGIDSKRLCGRFSDVAGHARTDAIDIIYLALPMASQPRILSLLDTLTDTTASVYFVPDVFVTDLIQARMDAVGRVPVMAVCDTPFAGLNGIVKRCSDIVLSLTILLLISPVLLLIAALIRMDSPGTVIFKQRRYGLDGKEIVVYKFRSMTVCEDGPLVAQACRGDARITRIGAVLRKTSLDELPQFFNVLLGEMSIVGPRPHAVAHNETYRKLIKRYMVRHKVKPGITGWAQVNGYRGETETLDKMQKRIDFDLEYLRTWSLKMDLYIVCRTIILVFKDSSAY</sequence>
<dbReference type="GO" id="GO:0089702">
    <property type="term" value="F:undecaprenyl-phosphate glucose phosphotransferase activity"/>
    <property type="evidence" value="ECO:0007669"/>
    <property type="project" value="UniProtKB-EC"/>
</dbReference>
<dbReference type="SUPFAM" id="SSF51735">
    <property type="entry name" value="NAD(P)-binding Rossmann-fold domains"/>
    <property type="match status" value="1"/>
</dbReference>
<dbReference type="InterPro" id="IPR003362">
    <property type="entry name" value="Bact_transf"/>
</dbReference>
<dbReference type="GO" id="GO:0016829">
    <property type="term" value="F:lyase activity"/>
    <property type="evidence" value="ECO:0007669"/>
    <property type="project" value="UniProtKB-KW"/>
</dbReference>
<evidence type="ECO:0000313" key="10">
    <source>
        <dbReference type="Proteomes" id="UP000749010"/>
    </source>
</evidence>
<dbReference type="EC" id="2.7.8.31" evidence="9"/>
<accession>A0ABX1TXI4</accession>
<evidence type="ECO:0000256" key="6">
    <source>
        <dbReference type="ARBA" id="ARBA00023136"/>
    </source>
</evidence>
<comment type="similarity">
    <text evidence="2">Belongs to the bacterial sugar transferase family.</text>
</comment>
<feature type="transmembrane region" description="Helical" evidence="7">
    <location>
        <begin position="42"/>
        <end position="65"/>
    </location>
</feature>
<dbReference type="Pfam" id="PF02397">
    <property type="entry name" value="Bac_transf"/>
    <property type="match status" value="1"/>
</dbReference>
<keyword evidence="3 9" id="KW-0808">Transferase</keyword>
<dbReference type="Gene3D" id="3.40.50.720">
    <property type="entry name" value="NAD(P)-binding Rossmann-like Domain"/>
    <property type="match status" value="1"/>
</dbReference>
<reference evidence="9 10" key="1">
    <citation type="submission" date="2019-03" db="EMBL/GenBank/DDBJ databases">
        <title>Metabolic reconstructions from genomes of highly enriched 'Candidatus Accumulibacter' and 'Candidatus Competibacter' bioreactor populations.</title>
        <authorList>
            <person name="Annavajhala M.K."/>
            <person name="Welles L."/>
            <person name="Abbas B."/>
            <person name="Sorokin D."/>
            <person name="Park H."/>
            <person name="Van Loosdrecht M."/>
            <person name="Chandran K."/>
        </authorList>
    </citation>
    <scope>NUCLEOTIDE SEQUENCE [LARGE SCALE GENOMIC DNA]</scope>
    <source>
        <strain evidence="9 10">SBR_S</strain>
    </source>
</reference>
<feature type="transmembrane region" description="Helical" evidence="7">
    <location>
        <begin position="12"/>
        <end position="30"/>
    </location>
</feature>
<evidence type="ECO:0000256" key="1">
    <source>
        <dbReference type="ARBA" id="ARBA00004141"/>
    </source>
</evidence>
<evidence type="ECO:0000313" key="9">
    <source>
        <dbReference type="EMBL" id="NMQ27393.1"/>
    </source>
</evidence>
<dbReference type="InterPro" id="IPR017475">
    <property type="entry name" value="EPS_sugar_tfrase"/>
</dbReference>
<keyword evidence="10" id="KW-1185">Reference proteome</keyword>
<feature type="transmembrane region" description="Helical" evidence="7">
    <location>
        <begin position="240"/>
        <end position="261"/>
    </location>
</feature>
<dbReference type="PANTHER" id="PTHR30576:SF21">
    <property type="entry name" value="UDP-GLUCOSE:UNDECAPRENYL-PHOSPHATE GLUCOSE-1-PHOSPHATE TRANSFERASE"/>
    <property type="match status" value="1"/>
</dbReference>
<name>A0ABX1TXI4_9PROT</name>
<evidence type="ECO:0000256" key="4">
    <source>
        <dbReference type="ARBA" id="ARBA00022692"/>
    </source>
</evidence>
<dbReference type="Proteomes" id="UP000749010">
    <property type="component" value="Unassembled WGS sequence"/>
</dbReference>
<evidence type="ECO:0000256" key="7">
    <source>
        <dbReference type="SAM" id="Phobius"/>
    </source>
</evidence>
<dbReference type="NCBIfam" id="TIGR03025">
    <property type="entry name" value="EPS_sugtrans"/>
    <property type="match status" value="1"/>
</dbReference>
<protein>
    <submittedName>
        <fullName evidence="9">Undecaprenyl-phosphate glucose phosphotransferase</fullName>
        <ecNumber evidence="9">2.7.8.31</ecNumber>
    </submittedName>
</protein>
<keyword evidence="4 7" id="KW-0812">Transmembrane</keyword>
<dbReference type="EMBL" id="SPMY01000017">
    <property type="protein sequence ID" value="NMQ27393.1"/>
    <property type="molecule type" value="Genomic_DNA"/>
</dbReference>
<dbReference type="PANTHER" id="PTHR30576">
    <property type="entry name" value="COLANIC BIOSYNTHESIS UDP-GLUCOSE LIPID CARRIER TRANSFERASE"/>
    <property type="match status" value="1"/>
</dbReference>
<evidence type="ECO:0000256" key="3">
    <source>
        <dbReference type="ARBA" id="ARBA00022679"/>
    </source>
</evidence>
<comment type="caution">
    <text evidence="9">The sequence shown here is derived from an EMBL/GenBank/DDBJ whole genome shotgun (WGS) entry which is preliminary data.</text>
</comment>
<dbReference type="RefSeq" id="WP_169065835.1">
    <property type="nucleotide sequence ID" value="NZ_SPMY01000017.1"/>
</dbReference>
<comment type="subcellular location">
    <subcellularLocation>
        <location evidence="1">Membrane</location>
        <topology evidence="1">Multi-pass membrane protein</topology>
    </subcellularLocation>
</comment>
<proteinExistence type="inferred from homology"/>
<feature type="transmembrane region" description="Helical" evidence="7">
    <location>
        <begin position="71"/>
        <end position="92"/>
    </location>
</feature>
<dbReference type="InterPro" id="IPR017473">
    <property type="entry name" value="Undecaprenyl-P_gluc_Ptfrase"/>
</dbReference>
<evidence type="ECO:0000256" key="2">
    <source>
        <dbReference type="ARBA" id="ARBA00006464"/>
    </source>
</evidence>
<dbReference type="Pfam" id="PF13727">
    <property type="entry name" value="CoA_binding_3"/>
    <property type="match status" value="1"/>
</dbReference>